<protein>
    <submittedName>
        <fullName evidence="2">Uncharacterized protein</fullName>
    </submittedName>
</protein>
<keyword evidence="3" id="KW-1185">Reference proteome</keyword>
<accession>A0A0L0UUS4</accession>
<name>A0A0L0UUS4_9BASI</name>
<dbReference type="Proteomes" id="UP000054564">
    <property type="component" value="Unassembled WGS sequence"/>
</dbReference>
<sequence length="256" mass="29227">MRLSHEKEGAHAYLGRLSHLEPVNTQPPSSTASQEATVSLKYFCVASKRLFKMDEKQTVSLENWLQKLLSNKENFPLENLGAEKLAQLFHEWQSGDTERKETSLESKVLLGTPNGIQNDLGKESARVSEPVPEALLEDPDKGKTRLPREEEDAHAYIRRLALLEPVNTKPPSRTGPEEAAVSLKYFIVASKRLLKMDKQQTESLENWLQRDAGIFDLPQGRHNKISELVDSTFDFLKQNNKLRFRMEEKRILSKGF</sequence>
<feature type="compositionally biased region" description="Basic and acidic residues" evidence="1">
    <location>
        <begin position="138"/>
        <end position="149"/>
    </location>
</feature>
<evidence type="ECO:0000313" key="2">
    <source>
        <dbReference type="EMBL" id="KNE90691.1"/>
    </source>
</evidence>
<reference evidence="3" key="1">
    <citation type="submission" date="2014-03" db="EMBL/GenBank/DDBJ databases">
        <title>The Genome Sequence of Puccinia striiformis f. sp. tritici PST-78.</title>
        <authorList>
            <consortium name="The Broad Institute Genome Sequencing Platform"/>
            <person name="Cuomo C."/>
            <person name="Hulbert S."/>
            <person name="Chen X."/>
            <person name="Walker B."/>
            <person name="Young S.K."/>
            <person name="Zeng Q."/>
            <person name="Gargeya S."/>
            <person name="Fitzgerald M."/>
            <person name="Haas B."/>
            <person name="Abouelleil A."/>
            <person name="Alvarado L."/>
            <person name="Arachchi H.M."/>
            <person name="Berlin A.M."/>
            <person name="Chapman S.B."/>
            <person name="Goldberg J."/>
            <person name="Griggs A."/>
            <person name="Gujja S."/>
            <person name="Hansen M."/>
            <person name="Howarth C."/>
            <person name="Imamovic A."/>
            <person name="Larimer J."/>
            <person name="McCowan C."/>
            <person name="Montmayeur A."/>
            <person name="Murphy C."/>
            <person name="Neiman D."/>
            <person name="Pearson M."/>
            <person name="Priest M."/>
            <person name="Roberts A."/>
            <person name="Saif S."/>
            <person name="Shea T."/>
            <person name="Sisk P."/>
            <person name="Sykes S."/>
            <person name="Wortman J."/>
            <person name="Nusbaum C."/>
            <person name="Birren B."/>
        </authorList>
    </citation>
    <scope>NUCLEOTIDE SEQUENCE [LARGE SCALE GENOMIC DNA]</scope>
    <source>
        <strain evidence="3">race PST-78</strain>
    </source>
</reference>
<dbReference type="EMBL" id="AJIL01000242">
    <property type="protein sequence ID" value="KNE90691.1"/>
    <property type="molecule type" value="Genomic_DNA"/>
</dbReference>
<evidence type="ECO:0000256" key="1">
    <source>
        <dbReference type="SAM" id="MobiDB-lite"/>
    </source>
</evidence>
<organism evidence="2 3">
    <name type="scientific">Puccinia striiformis f. sp. tritici PST-78</name>
    <dbReference type="NCBI Taxonomy" id="1165861"/>
    <lineage>
        <taxon>Eukaryota</taxon>
        <taxon>Fungi</taxon>
        <taxon>Dikarya</taxon>
        <taxon>Basidiomycota</taxon>
        <taxon>Pucciniomycotina</taxon>
        <taxon>Pucciniomycetes</taxon>
        <taxon>Pucciniales</taxon>
        <taxon>Pucciniaceae</taxon>
        <taxon>Puccinia</taxon>
    </lineage>
</organism>
<feature type="region of interest" description="Disordered" evidence="1">
    <location>
        <begin position="110"/>
        <end position="149"/>
    </location>
</feature>
<evidence type="ECO:0000313" key="3">
    <source>
        <dbReference type="Proteomes" id="UP000054564"/>
    </source>
</evidence>
<proteinExistence type="predicted"/>
<dbReference type="AlphaFoldDB" id="A0A0L0UUS4"/>
<gene>
    <name evidence="2" type="ORF">PSTG_15871</name>
</gene>
<comment type="caution">
    <text evidence="2">The sequence shown here is derived from an EMBL/GenBank/DDBJ whole genome shotgun (WGS) entry which is preliminary data.</text>
</comment>